<gene>
    <name evidence="2" type="ORF">GCM10022406_41970</name>
</gene>
<accession>A0ABP7NXN8</accession>
<evidence type="ECO:0000313" key="2">
    <source>
        <dbReference type="EMBL" id="GAA3956298.1"/>
    </source>
</evidence>
<dbReference type="SMART" id="SM00347">
    <property type="entry name" value="HTH_MARR"/>
    <property type="match status" value="1"/>
</dbReference>
<proteinExistence type="predicted"/>
<dbReference type="Pfam" id="PF01047">
    <property type="entry name" value="MarR"/>
    <property type="match status" value="1"/>
</dbReference>
<comment type="caution">
    <text evidence="2">The sequence shown here is derived from an EMBL/GenBank/DDBJ whole genome shotgun (WGS) entry which is preliminary data.</text>
</comment>
<sequence>MHPMKIEDEIKQPFFKDSFQKAYINLVFTAGWLGQRQAAVFRDYGITLPQFNILRILRGQHPKPATVNLLIERMLDKTSNASRIVDKLEAKQLVTRTTCPSNRRAVDICITEAGLQLLQQMDDAAVPQATGLQNLTPDEAAQLSALLDKIRD</sequence>
<protein>
    <submittedName>
        <fullName evidence="2">MarR family transcriptional regulator</fullName>
    </submittedName>
</protein>
<dbReference type="EMBL" id="BAABDH010000114">
    <property type="protein sequence ID" value="GAA3956298.1"/>
    <property type="molecule type" value="Genomic_DNA"/>
</dbReference>
<name>A0ABP7NXN8_9BACT</name>
<dbReference type="PROSITE" id="PS50995">
    <property type="entry name" value="HTH_MARR_2"/>
    <property type="match status" value="1"/>
</dbReference>
<feature type="domain" description="HTH marR-type" evidence="1">
    <location>
        <begin position="1"/>
        <end position="152"/>
    </location>
</feature>
<dbReference type="InterPro" id="IPR036390">
    <property type="entry name" value="WH_DNA-bd_sf"/>
</dbReference>
<dbReference type="PANTHER" id="PTHR33164">
    <property type="entry name" value="TRANSCRIPTIONAL REGULATOR, MARR FAMILY"/>
    <property type="match status" value="1"/>
</dbReference>
<organism evidence="2 3">
    <name type="scientific">Hymenobacter algoricola</name>
    <dbReference type="NCBI Taxonomy" id="486267"/>
    <lineage>
        <taxon>Bacteria</taxon>
        <taxon>Pseudomonadati</taxon>
        <taxon>Bacteroidota</taxon>
        <taxon>Cytophagia</taxon>
        <taxon>Cytophagales</taxon>
        <taxon>Hymenobacteraceae</taxon>
        <taxon>Hymenobacter</taxon>
    </lineage>
</organism>
<dbReference type="InterPro" id="IPR000835">
    <property type="entry name" value="HTH_MarR-typ"/>
</dbReference>
<evidence type="ECO:0000259" key="1">
    <source>
        <dbReference type="PROSITE" id="PS50995"/>
    </source>
</evidence>
<reference evidence="3" key="1">
    <citation type="journal article" date="2019" name="Int. J. Syst. Evol. Microbiol.">
        <title>The Global Catalogue of Microorganisms (GCM) 10K type strain sequencing project: providing services to taxonomists for standard genome sequencing and annotation.</title>
        <authorList>
            <consortium name="The Broad Institute Genomics Platform"/>
            <consortium name="The Broad Institute Genome Sequencing Center for Infectious Disease"/>
            <person name="Wu L."/>
            <person name="Ma J."/>
        </authorList>
    </citation>
    <scope>NUCLEOTIDE SEQUENCE [LARGE SCALE GENOMIC DNA]</scope>
    <source>
        <strain evidence="3">JCM 17214</strain>
    </source>
</reference>
<dbReference type="Proteomes" id="UP001499909">
    <property type="component" value="Unassembled WGS sequence"/>
</dbReference>
<keyword evidence="3" id="KW-1185">Reference proteome</keyword>
<dbReference type="PANTHER" id="PTHR33164:SF43">
    <property type="entry name" value="HTH-TYPE TRANSCRIPTIONAL REPRESSOR YETL"/>
    <property type="match status" value="1"/>
</dbReference>
<evidence type="ECO:0000313" key="3">
    <source>
        <dbReference type="Proteomes" id="UP001499909"/>
    </source>
</evidence>
<dbReference type="Gene3D" id="1.10.10.10">
    <property type="entry name" value="Winged helix-like DNA-binding domain superfamily/Winged helix DNA-binding domain"/>
    <property type="match status" value="1"/>
</dbReference>
<dbReference type="InterPro" id="IPR036388">
    <property type="entry name" value="WH-like_DNA-bd_sf"/>
</dbReference>
<dbReference type="SUPFAM" id="SSF46785">
    <property type="entry name" value="Winged helix' DNA-binding domain"/>
    <property type="match status" value="1"/>
</dbReference>
<dbReference type="InterPro" id="IPR039422">
    <property type="entry name" value="MarR/SlyA-like"/>
</dbReference>